<dbReference type="Pfam" id="PF10145">
    <property type="entry name" value="PhageMin_Tail"/>
    <property type="match status" value="1"/>
</dbReference>
<dbReference type="Proteomes" id="UP000036503">
    <property type="component" value="Unassembled WGS sequence"/>
</dbReference>
<feature type="transmembrane region" description="Helical" evidence="2">
    <location>
        <begin position="407"/>
        <end position="429"/>
    </location>
</feature>
<dbReference type="OrthoDB" id="9780715at2"/>
<reference evidence="4 5" key="1">
    <citation type="submission" date="2015-06" db="EMBL/GenBank/DDBJ databases">
        <title>Draft genome sequence of beer spoilage bacterium Megasphaera cerevisiae type strain 20462.</title>
        <authorList>
            <person name="Kutumbaka K."/>
            <person name="Pasmowitz J."/>
            <person name="Mategko J."/>
            <person name="Reyes D."/>
            <person name="Friedrich A."/>
            <person name="Han S."/>
            <person name="Martens-Habbena W."/>
            <person name="Neal-McKinney J."/>
            <person name="Janagama H.K."/>
            <person name="Nadala C."/>
            <person name="Samadpour M."/>
        </authorList>
    </citation>
    <scope>NUCLEOTIDE SEQUENCE [LARGE SCALE GENOMIC DNA]</scope>
    <source>
        <strain evidence="4 5">DSM 20462</strain>
    </source>
</reference>
<evidence type="ECO:0000313" key="4">
    <source>
        <dbReference type="EMBL" id="KMO86065.1"/>
    </source>
</evidence>
<evidence type="ECO:0000313" key="5">
    <source>
        <dbReference type="Proteomes" id="UP000036503"/>
    </source>
</evidence>
<evidence type="ECO:0000256" key="1">
    <source>
        <dbReference type="ARBA" id="ARBA00022612"/>
    </source>
</evidence>
<dbReference type="InParanoid" id="A0A0J6WRI9"/>
<sequence length="707" mass="75445">MAKVIDATLKLIDQFTPTLRAVNTAMDSSKAAMNGVKSHVSSMVSKMEEMNKVNQRTAKNFQRVGKSMASLQNVAVVGTLTAAAKEGFNASMKINEAVNQTKIWGDVSDEAAAKLKNNILSVSSTYGIANDKVAEATQQAIKAGVKESEVMTWMSSTAEFARVSKLDLADATKLGTQIGKAYSLTTEQQATAYNQLATAAKACHGDVDKITTSIAAISPKAAQAGISLTQLTATMAMMRSRGYDESQAGGILDNMITSITKAQPKLAQMGIDVSAARMQAEGLGPVIADIYAKMGDDSKFKALFRNVDSYKMAMMMASKDGVSEWNGMLNQINNSSESTLDKMCSQMQTPAEKTQQAMTDLANAWVTVGDALAPVFTQSATMIKAVVAAYNGLSDGQKKVIADIIQFVIIFGAVTVAMGGAMSMIGTWVRMANSIGPAIKHIGDAIDFLGKHLKQLTSVFGLIGKAASFLMANPILLVIMAIIAAGYLLYTHWDQVKAAMAAAWAGIVNTFEWAVNAIVPHISGIIEMFQGVIDFVTGVFTGNWEQAWQGVCEIFEGYFDQIQAICETVLSGIKEAINAVISGINNVSVDIPSWVPVVGGKHYQPNIPYLAQGTEFWQGGPAIINEKNIGGEVVNLPQGAQVIPHDNSLKEEYQRGKADAAQGSSSITIAKLADTIVLREDADIDRIAKKLAEKLHAYAMNNAEGAV</sequence>
<dbReference type="PANTHER" id="PTHR37813:SF1">
    <property type="entry name" value="FELS-2 PROPHAGE PROTEIN"/>
    <property type="match status" value="1"/>
</dbReference>
<evidence type="ECO:0000256" key="2">
    <source>
        <dbReference type="SAM" id="Phobius"/>
    </source>
</evidence>
<keyword evidence="1" id="KW-1188">Viral release from host cell</keyword>
<dbReference type="PANTHER" id="PTHR37813">
    <property type="entry name" value="FELS-2 PROPHAGE PROTEIN"/>
    <property type="match status" value="1"/>
</dbReference>
<dbReference type="EMBL" id="LEKT01000034">
    <property type="protein sequence ID" value="KMO86065.1"/>
    <property type="molecule type" value="Genomic_DNA"/>
</dbReference>
<protein>
    <recommendedName>
        <fullName evidence="3">Phage tail tape measure protein domain-containing protein</fullName>
    </recommendedName>
</protein>
<proteinExistence type="predicted"/>
<comment type="caution">
    <text evidence="4">The sequence shown here is derived from an EMBL/GenBank/DDBJ whole genome shotgun (WGS) entry which is preliminary data.</text>
</comment>
<accession>A0A0J6WRI9</accession>
<keyword evidence="5" id="KW-1185">Reference proteome</keyword>
<keyword evidence="2" id="KW-0812">Transmembrane</keyword>
<dbReference type="PATRIC" id="fig|1122219.3.peg.1832"/>
<keyword evidence="2" id="KW-0472">Membrane</keyword>
<organism evidence="4 5">
    <name type="scientific">Megasphaera cerevisiae DSM 20462</name>
    <dbReference type="NCBI Taxonomy" id="1122219"/>
    <lineage>
        <taxon>Bacteria</taxon>
        <taxon>Bacillati</taxon>
        <taxon>Bacillota</taxon>
        <taxon>Negativicutes</taxon>
        <taxon>Veillonellales</taxon>
        <taxon>Veillonellaceae</taxon>
        <taxon>Megasphaera</taxon>
    </lineage>
</organism>
<feature type="domain" description="Phage tail tape measure protein" evidence="3">
    <location>
        <begin position="118"/>
        <end position="297"/>
    </location>
</feature>
<evidence type="ECO:0000259" key="3">
    <source>
        <dbReference type="Pfam" id="PF10145"/>
    </source>
</evidence>
<dbReference type="AlphaFoldDB" id="A0A0J6WRI9"/>
<dbReference type="InterPro" id="IPR010090">
    <property type="entry name" value="Phage_tape_meas"/>
</dbReference>
<dbReference type="RefSeq" id="WP_048514700.1">
    <property type="nucleotide sequence ID" value="NZ_FUXD01000029.1"/>
</dbReference>
<name>A0A0J6WRI9_9FIRM</name>
<keyword evidence="2" id="KW-1133">Transmembrane helix</keyword>
<feature type="transmembrane region" description="Helical" evidence="2">
    <location>
        <begin position="466"/>
        <end position="490"/>
    </location>
</feature>
<gene>
    <name evidence="4" type="ORF">AB840_10000</name>
</gene>
<dbReference type="NCBIfam" id="TIGR01760">
    <property type="entry name" value="tape_meas_TP901"/>
    <property type="match status" value="1"/>
</dbReference>